<dbReference type="RefSeq" id="WP_112282187.1">
    <property type="nucleotide sequence ID" value="NZ_MASW01000002.1"/>
</dbReference>
<gene>
    <name evidence="6" type="ORF">BAY60_17780</name>
</gene>
<keyword evidence="4" id="KW-1133">Transmembrane helix</keyword>
<sequence>MSGGPTHTDVAAYVLGVLDDADNALFEAHLLDCPHCQLDLLELQDLPGVLDRVRQTWPNPPLPAPRAPVLHQLLDATAEARRKGRRTAKLVAAAAVLLIIAGPLVTLAVLASASPGTPYAGVAPPPAATTQAPPATSGPESSSGPPEGAAPPPSTAPSSPSPTVKGGHVEPGGPPEDRRDPHLLSQGSAAVAAKVSVKRREWGSRVDLQLEGVTGPLRCQLLAVTNEGTAWVVVGWAVPAKGYGVPASPKPLRLSGGTALSPEEIDHFEIRSDDGALLTSVSP</sequence>
<evidence type="ECO:0000256" key="4">
    <source>
        <dbReference type="SAM" id="Phobius"/>
    </source>
</evidence>
<feature type="transmembrane region" description="Helical" evidence="4">
    <location>
        <begin position="90"/>
        <end position="111"/>
    </location>
</feature>
<dbReference type="EMBL" id="MASW01000002">
    <property type="protein sequence ID" value="PXY28179.1"/>
    <property type="molecule type" value="Genomic_DNA"/>
</dbReference>
<keyword evidence="4" id="KW-0812">Transmembrane</keyword>
<comment type="caution">
    <text evidence="6">The sequence shown here is derived from an EMBL/GenBank/DDBJ whole genome shotgun (WGS) entry which is preliminary data.</text>
</comment>
<dbReference type="InterPro" id="IPR027383">
    <property type="entry name" value="Znf_put"/>
</dbReference>
<dbReference type="Pfam" id="PF13490">
    <property type="entry name" value="zf-HC2"/>
    <property type="match status" value="1"/>
</dbReference>
<feature type="domain" description="Putative zinc-finger" evidence="5">
    <location>
        <begin position="10"/>
        <end position="37"/>
    </location>
</feature>
<name>A0A2V4BEZ4_9PSEU</name>
<keyword evidence="2" id="KW-0804">Transcription</keyword>
<organism evidence="6 7">
    <name type="scientific">Prauserella muralis</name>
    <dbReference type="NCBI Taxonomy" id="588067"/>
    <lineage>
        <taxon>Bacteria</taxon>
        <taxon>Bacillati</taxon>
        <taxon>Actinomycetota</taxon>
        <taxon>Actinomycetes</taxon>
        <taxon>Pseudonocardiales</taxon>
        <taxon>Pseudonocardiaceae</taxon>
        <taxon>Prauserella</taxon>
    </lineage>
</organism>
<keyword evidence="4" id="KW-0472">Membrane</keyword>
<accession>A0A2V4BEZ4</accession>
<feature type="region of interest" description="Disordered" evidence="3">
    <location>
        <begin position="122"/>
        <end position="182"/>
    </location>
</feature>
<evidence type="ECO:0000256" key="2">
    <source>
        <dbReference type="ARBA" id="ARBA00023163"/>
    </source>
</evidence>
<protein>
    <recommendedName>
        <fullName evidence="5">Putative zinc-finger domain-containing protein</fullName>
    </recommendedName>
</protein>
<dbReference type="InterPro" id="IPR041916">
    <property type="entry name" value="Anti_sigma_zinc_sf"/>
</dbReference>
<evidence type="ECO:0000313" key="7">
    <source>
        <dbReference type="Proteomes" id="UP000249915"/>
    </source>
</evidence>
<keyword evidence="1" id="KW-0805">Transcription regulation</keyword>
<evidence type="ECO:0000259" key="5">
    <source>
        <dbReference type="Pfam" id="PF13490"/>
    </source>
</evidence>
<dbReference type="AlphaFoldDB" id="A0A2V4BEZ4"/>
<reference evidence="6 7" key="1">
    <citation type="submission" date="2016-07" db="EMBL/GenBank/DDBJ databases">
        <title>Draft genome sequence of Prauserella muralis DSM 45305, isolated from a mould-covered wall in an indoor environment.</title>
        <authorList>
            <person name="Ruckert C."/>
            <person name="Albersmeier A."/>
            <person name="Jiang C.-L."/>
            <person name="Jiang Y."/>
            <person name="Kalinowski J."/>
            <person name="Schneider O."/>
            <person name="Winkler A."/>
            <person name="Zotchev S.B."/>
        </authorList>
    </citation>
    <scope>NUCLEOTIDE SEQUENCE [LARGE SCALE GENOMIC DNA]</scope>
    <source>
        <strain evidence="6 7">DSM 45305</strain>
    </source>
</reference>
<feature type="compositionally biased region" description="Low complexity" evidence="3">
    <location>
        <begin position="122"/>
        <end position="147"/>
    </location>
</feature>
<keyword evidence="7" id="KW-1185">Reference proteome</keyword>
<dbReference type="OrthoDB" id="5185837at2"/>
<evidence type="ECO:0000256" key="3">
    <source>
        <dbReference type="SAM" id="MobiDB-lite"/>
    </source>
</evidence>
<evidence type="ECO:0000313" key="6">
    <source>
        <dbReference type="EMBL" id="PXY28179.1"/>
    </source>
</evidence>
<proteinExistence type="predicted"/>
<dbReference type="Proteomes" id="UP000249915">
    <property type="component" value="Unassembled WGS sequence"/>
</dbReference>
<evidence type="ECO:0000256" key="1">
    <source>
        <dbReference type="ARBA" id="ARBA00023015"/>
    </source>
</evidence>
<dbReference type="Gene3D" id="1.10.10.1320">
    <property type="entry name" value="Anti-sigma factor, zinc-finger domain"/>
    <property type="match status" value="1"/>
</dbReference>